<organism evidence="7 8">
    <name type="scientific">Culex pipiens pipiens</name>
    <name type="common">Northern house mosquito</name>
    <dbReference type="NCBI Taxonomy" id="38569"/>
    <lineage>
        <taxon>Eukaryota</taxon>
        <taxon>Metazoa</taxon>
        <taxon>Ecdysozoa</taxon>
        <taxon>Arthropoda</taxon>
        <taxon>Hexapoda</taxon>
        <taxon>Insecta</taxon>
        <taxon>Pterygota</taxon>
        <taxon>Neoptera</taxon>
        <taxon>Endopterygota</taxon>
        <taxon>Diptera</taxon>
        <taxon>Nematocera</taxon>
        <taxon>Culicoidea</taxon>
        <taxon>Culicidae</taxon>
        <taxon>Culicinae</taxon>
        <taxon>Culicini</taxon>
        <taxon>Culex</taxon>
        <taxon>Culex</taxon>
    </lineage>
</organism>
<evidence type="ECO:0000256" key="4">
    <source>
        <dbReference type="PROSITE-ProRule" id="PRU00146"/>
    </source>
</evidence>
<dbReference type="InterPro" id="IPR013083">
    <property type="entry name" value="Znf_RING/FYVE/PHD"/>
</dbReference>
<reference evidence="7 8" key="1">
    <citation type="submission" date="2024-05" db="EMBL/GenBank/DDBJ databases">
        <title>Culex pipiens pipiens assembly and annotation.</title>
        <authorList>
            <person name="Alout H."/>
            <person name="Durand T."/>
        </authorList>
    </citation>
    <scope>NUCLEOTIDE SEQUENCE [LARGE SCALE GENOMIC DNA]</scope>
    <source>
        <strain evidence="7">HA-2024</strain>
        <tissue evidence="7">Whole body</tissue>
    </source>
</reference>
<dbReference type="AlphaFoldDB" id="A0ABD1DFL6"/>
<sequence length="282" mass="31066">MTRPQLCAADVCSNPGVRQNNKLIQCYGGCDKSFHWKCIGLTAAGSSALKDNPGMFWFCENCKNNSLFRLHRKVGYIYETVEATRILLRRVETNLESKIETCYNMIGNLSKLNQLSFATLEACHGDLHNTAALDLSIRSVGDKAVESAADANWKRKLSEGSVDVDAEVAAGDDVAVQECPSKRKRNSPSPAAEDLADLPTPTFASVVAGVTSPTELPEQPAQSAVPPLAAPPFNLNLDYLFKLPTLWLKNPHFISRSWKQDDRFYTTSAAQTVPNNRLNFSR</sequence>
<name>A0ABD1DFL6_CULPP</name>
<keyword evidence="8" id="KW-1185">Reference proteome</keyword>
<dbReference type="InterPro" id="IPR011011">
    <property type="entry name" value="Znf_FYVE_PHD"/>
</dbReference>
<dbReference type="PROSITE" id="PS50016">
    <property type="entry name" value="ZF_PHD_2"/>
    <property type="match status" value="1"/>
</dbReference>
<evidence type="ECO:0000256" key="3">
    <source>
        <dbReference type="ARBA" id="ARBA00022833"/>
    </source>
</evidence>
<proteinExistence type="predicted"/>
<dbReference type="SUPFAM" id="SSF57903">
    <property type="entry name" value="FYVE/PHD zinc finger"/>
    <property type="match status" value="1"/>
</dbReference>
<evidence type="ECO:0000313" key="8">
    <source>
        <dbReference type="Proteomes" id="UP001562425"/>
    </source>
</evidence>
<feature type="region of interest" description="Disordered" evidence="5">
    <location>
        <begin position="178"/>
        <end position="197"/>
    </location>
</feature>
<feature type="domain" description="PHD-type" evidence="6">
    <location>
        <begin position="4"/>
        <end position="65"/>
    </location>
</feature>
<evidence type="ECO:0000256" key="5">
    <source>
        <dbReference type="SAM" id="MobiDB-lite"/>
    </source>
</evidence>
<dbReference type="Proteomes" id="UP001562425">
    <property type="component" value="Unassembled WGS sequence"/>
</dbReference>
<evidence type="ECO:0000256" key="1">
    <source>
        <dbReference type="ARBA" id="ARBA00022723"/>
    </source>
</evidence>
<dbReference type="GO" id="GO:0008270">
    <property type="term" value="F:zinc ion binding"/>
    <property type="evidence" value="ECO:0007669"/>
    <property type="project" value="UniProtKB-KW"/>
</dbReference>
<dbReference type="SMART" id="SM00249">
    <property type="entry name" value="PHD"/>
    <property type="match status" value="1"/>
</dbReference>
<dbReference type="Gene3D" id="3.30.40.10">
    <property type="entry name" value="Zinc/RING finger domain, C3HC4 (zinc finger)"/>
    <property type="match status" value="1"/>
</dbReference>
<dbReference type="CDD" id="cd15489">
    <property type="entry name" value="PHD_SF"/>
    <property type="match status" value="1"/>
</dbReference>
<gene>
    <name evidence="7" type="ORF">pipiens_008920</name>
</gene>
<evidence type="ECO:0000313" key="7">
    <source>
        <dbReference type="EMBL" id="KAL1398486.1"/>
    </source>
</evidence>
<evidence type="ECO:0000256" key="2">
    <source>
        <dbReference type="ARBA" id="ARBA00022771"/>
    </source>
</evidence>
<comment type="caution">
    <text evidence="7">The sequence shown here is derived from an EMBL/GenBank/DDBJ whole genome shotgun (WGS) entry which is preliminary data.</text>
</comment>
<dbReference type="EMBL" id="JBEHCU010005877">
    <property type="protein sequence ID" value="KAL1398486.1"/>
    <property type="molecule type" value="Genomic_DNA"/>
</dbReference>
<protein>
    <recommendedName>
        <fullName evidence="6">PHD-type domain-containing protein</fullName>
    </recommendedName>
</protein>
<keyword evidence="1" id="KW-0479">Metal-binding</keyword>
<dbReference type="InterPro" id="IPR019787">
    <property type="entry name" value="Znf_PHD-finger"/>
</dbReference>
<keyword evidence="2 4" id="KW-0863">Zinc-finger</keyword>
<keyword evidence="3" id="KW-0862">Zinc</keyword>
<evidence type="ECO:0000259" key="6">
    <source>
        <dbReference type="PROSITE" id="PS50016"/>
    </source>
</evidence>
<dbReference type="InterPro" id="IPR001965">
    <property type="entry name" value="Znf_PHD"/>
</dbReference>
<accession>A0ABD1DFL6</accession>
<dbReference type="Pfam" id="PF00628">
    <property type="entry name" value="PHD"/>
    <property type="match status" value="1"/>
</dbReference>